<dbReference type="Proteomes" id="UP000736583">
    <property type="component" value="Unassembled WGS sequence"/>
</dbReference>
<keyword evidence="2" id="KW-0175">Coiled coil</keyword>
<dbReference type="EMBL" id="JAHLQL010000001">
    <property type="protein sequence ID" value="MBU5590792.1"/>
    <property type="molecule type" value="Genomic_DNA"/>
</dbReference>
<keyword evidence="4" id="KW-1185">Reference proteome</keyword>
<evidence type="ECO:0000313" key="3">
    <source>
        <dbReference type="EMBL" id="MBU5590792.1"/>
    </source>
</evidence>
<sequence>MKKIGSQITVAVVCALLGFLLAYQFRLLGGQDKQLQTNNYNQEEIIAEVERLQKQKEELEKKNNEVSAQLKKYEDRATQDNDVTKELKKQLDDSRLILGSSDVSGPGVILYLSPKDPVFSSNTNTSYITDDELVYIINELNFSGAEAISINDKRVTLQTGIKSSSNNSFILINDEKISPRERIVIKAIGNKKTLEGGVNFAGVFHYQNLENYNIDIKTADDVKISKFNKSYKYEYMKPVK</sequence>
<comment type="caution">
    <text evidence="3">The sequence shown here is derived from an EMBL/GenBank/DDBJ whole genome shotgun (WGS) entry which is preliminary data.</text>
</comment>
<protein>
    <submittedName>
        <fullName evidence="3">DUF881 domain-containing protein</fullName>
    </submittedName>
</protein>
<dbReference type="PANTHER" id="PTHR37313">
    <property type="entry name" value="UPF0749 PROTEIN RV1825"/>
    <property type="match status" value="1"/>
</dbReference>
<dbReference type="RefSeq" id="WP_032121713.1">
    <property type="nucleotide sequence ID" value="NZ_JAHLQL010000001.1"/>
</dbReference>
<proteinExistence type="inferred from homology"/>
<feature type="coiled-coil region" evidence="2">
    <location>
        <begin position="42"/>
        <end position="90"/>
    </location>
</feature>
<gene>
    <name evidence="3" type="ORF">KQI89_03365</name>
</gene>
<evidence type="ECO:0000313" key="4">
    <source>
        <dbReference type="Proteomes" id="UP000736583"/>
    </source>
</evidence>
<evidence type="ECO:0000256" key="2">
    <source>
        <dbReference type="SAM" id="Coils"/>
    </source>
</evidence>
<dbReference type="PANTHER" id="PTHR37313:SF2">
    <property type="entry name" value="UPF0749 PROTEIN YLXX"/>
    <property type="match status" value="1"/>
</dbReference>
<dbReference type="InterPro" id="IPR010273">
    <property type="entry name" value="DUF881"/>
</dbReference>
<accession>A0ABS6EX44</accession>
<organism evidence="3 4">
    <name type="scientific">Clostridium simiarum</name>
    <dbReference type="NCBI Taxonomy" id="2841506"/>
    <lineage>
        <taxon>Bacteria</taxon>
        <taxon>Bacillati</taxon>
        <taxon>Bacillota</taxon>
        <taxon>Clostridia</taxon>
        <taxon>Eubacteriales</taxon>
        <taxon>Clostridiaceae</taxon>
        <taxon>Clostridium</taxon>
    </lineage>
</organism>
<name>A0ABS6EX44_9CLOT</name>
<dbReference type="Gene3D" id="3.30.70.1880">
    <property type="entry name" value="Protein of unknown function DUF881"/>
    <property type="match status" value="1"/>
</dbReference>
<evidence type="ECO:0000256" key="1">
    <source>
        <dbReference type="ARBA" id="ARBA00009108"/>
    </source>
</evidence>
<reference evidence="3 4" key="1">
    <citation type="submission" date="2021-06" db="EMBL/GenBank/DDBJ databases">
        <authorList>
            <person name="Sun Q."/>
            <person name="Li D."/>
        </authorList>
    </citation>
    <scope>NUCLEOTIDE SEQUENCE [LARGE SCALE GENOMIC DNA]</scope>
    <source>
        <strain evidence="3 4">MSJ-4</strain>
    </source>
</reference>
<comment type="similarity">
    <text evidence="1">Belongs to the UPF0749 family.</text>
</comment>
<dbReference type="Pfam" id="PF05949">
    <property type="entry name" value="DUF881"/>
    <property type="match status" value="1"/>
</dbReference>